<protein>
    <submittedName>
        <fullName evidence="4">Uncharacterized protein</fullName>
    </submittedName>
</protein>
<evidence type="ECO:0000313" key="5">
    <source>
        <dbReference type="EMBL" id="CAB4220969.1"/>
    </source>
</evidence>
<feature type="compositionally biased region" description="Acidic residues" evidence="1">
    <location>
        <begin position="450"/>
        <end position="460"/>
    </location>
</feature>
<gene>
    <name evidence="4" type="ORF">UFOVP1146_38</name>
    <name evidence="5" type="ORF">UFOVP1638_107</name>
    <name evidence="2" type="ORF">UFOVP812_371</name>
    <name evidence="3" type="ORF">UFOVP818_194</name>
</gene>
<dbReference type="EMBL" id="LR797099">
    <property type="protein sequence ID" value="CAB4186692.1"/>
    <property type="molecule type" value="Genomic_DNA"/>
</dbReference>
<evidence type="ECO:0000313" key="4">
    <source>
        <dbReference type="EMBL" id="CAB4186692.1"/>
    </source>
</evidence>
<organism evidence="4">
    <name type="scientific">uncultured Caudovirales phage</name>
    <dbReference type="NCBI Taxonomy" id="2100421"/>
    <lineage>
        <taxon>Viruses</taxon>
        <taxon>Duplodnaviria</taxon>
        <taxon>Heunggongvirae</taxon>
        <taxon>Uroviricota</taxon>
        <taxon>Caudoviricetes</taxon>
        <taxon>Peduoviridae</taxon>
        <taxon>Maltschvirus</taxon>
        <taxon>Maltschvirus maltsch</taxon>
    </lineage>
</organism>
<dbReference type="EMBL" id="LR796776">
    <property type="protein sequence ID" value="CAB4165658.1"/>
    <property type="molecule type" value="Genomic_DNA"/>
</dbReference>
<name>A0A6J5QSB8_9CAUD</name>
<proteinExistence type="predicted"/>
<sequence>MATNTPSKKLYDLLVTKNYPDLEFYDTKTGQPPVEGIADADLFTFKWTPGSGKNYGTATILFGDENNLKFYFGDNLARGIEDPADKQELYDFQHQLKQFATAHRLDFDLDDISKLKYALAGQAKMTESIFEGWNGTKTTSWTDRPDAVRLMIRHQRPLGEGDARHRYIESLFVETTDGERYKLPFKKLAGGRAMVEHVRQGGRPYDPRGQHISEMVEELNVLSRFRRANHGRIFEGEANVLVTETQAYYENLRHAMKSIASGRGYQSYFESWNPAAITEQNIMIDDIKKMFVEQSIDSRIEQALPMLVKIKQGHDMKQADIFEAWVDEITGGEQSSDNLLHTEEQQDKLVELLSKKLRVGAYAADAEPVMKLLVNAPKDWLDQLDNELKQLAKTNPDADAAPIIMALLQELDSDTNITSVLDRIGVDADEPDQEPAEEPDQEPMPTVEGAADEPVDQDPNADDKRFDDIDEDIGSMSRIMELAGLGESDRNEISVKHVRGNEFTVTANGQQYSVTADAERDGNEYDDPCYWANVQIIDATGQPMEDPSFQDEVLTYLDTQYGDIASEEVTDTDISRADDVRDRIADRDMENEGMAGAALGGIAGGALTKTPSGVLSGAKLGSEIQDAFSNKEEATEGIAGAAGGAILGGMALGPLGALGGGLLGSEVDEGACNECGMYGMHESNCSMDEQVMLEGKFKEMSMDLEALSDAEFENKYDMTKTEAQDKSSIEPDKVQEDSLIRMRQLSGILIR</sequence>
<feature type="compositionally biased region" description="Acidic residues" evidence="1">
    <location>
        <begin position="428"/>
        <end position="441"/>
    </location>
</feature>
<reference evidence="4" key="1">
    <citation type="submission" date="2020-05" db="EMBL/GenBank/DDBJ databases">
        <authorList>
            <person name="Chiriac C."/>
            <person name="Salcher M."/>
            <person name="Ghai R."/>
            <person name="Kavagutti S V."/>
        </authorList>
    </citation>
    <scope>NUCLEOTIDE SEQUENCE</scope>
</reference>
<accession>A0A6J5QSB8</accession>
<feature type="region of interest" description="Disordered" evidence="1">
    <location>
        <begin position="428"/>
        <end position="471"/>
    </location>
</feature>
<dbReference type="EMBL" id="LR796758">
    <property type="protein sequence ID" value="CAB4164102.1"/>
    <property type="molecule type" value="Genomic_DNA"/>
</dbReference>
<evidence type="ECO:0000313" key="3">
    <source>
        <dbReference type="EMBL" id="CAB4165658.1"/>
    </source>
</evidence>
<evidence type="ECO:0000256" key="1">
    <source>
        <dbReference type="SAM" id="MobiDB-lite"/>
    </source>
</evidence>
<dbReference type="EMBL" id="LR797502">
    <property type="protein sequence ID" value="CAB4220969.1"/>
    <property type="molecule type" value="Genomic_DNA"/>
</dbReference>
<evidence type="ECO:0000313" key="2">
    <source>
        <dbReference type="EMBL" id="CAB4164102.1"/>
    </source>
</evidence>